<dbReference type="InterPro" id="IPR027372">
    <property type="entry name" value="Phytase-like_dom"/>
</dbReference>
<keyword evidence="4" id="KW-1185">Reference proteome</keyword>
<feature type="domain" description="Phytase-like" evidence="2">
    <location>
        <begin position="68"/>
        <end position="379"/>
    </location>
</feature>
<proteinExistence type="predicted"/>
<accession>A0ABP6KRJ9</accession>
<evidence type="ECO:0000313" key="3">
    <source>
        <dbReference type="EMBL" id="GAA3019966.1"/>
    </source>
</evidence>
<keyword evidence="1" id="KW-0732">Signal</keyword>
<feature type="chain" id="PRO_5046886223" evidence="1">
    <location>
        <begin position="22"/>
        <end position="395"/>
    </location>
</feature>
<sequence length="395" mass="43306">MANSRRMTAIAVALMTTVGFAAVGTQSSTAATAASTETTTAAAPARELRITRFLGEQRLPHKLRLSGTTVGGLSGIDRDPRTDTWYFISDDRWRYNPARFYTGRLAIDRATGAFTGVNLTGVTTLRRQGGSAYPAYGRPRSADPETIRFDRWSRRLIWAQEGDRPDEANPDIPVSDLFVRWTDRRGRHLGDLSMPGNLKMTATATGPRRNFGFEGLTTTEHSVVAVTEGPRHEDGPLPTAQRGAAARITVWSRDGRPRAQYAYPIDPLPAAPIPANGKSDSGVSEILAIDDRRYLALERSWIEGVGYKAKLYEVDLGGATNVLNRDSLVGGRPYRPVVKRLVSDLSTVRTPVQNLESLAWGPRLRTGECTLVVGADDNFDRREANQFLAFAARGC</sequence>
<evidence type="ECO:0000256" key="1">
    <source>
        <dbReference type="SAM" id="SignalP"/>
    </source>
</evidence>
<reference evidence="4" key="1">
    <citation type="journal article" date="2019" name="Int. J. Syst. Evol. Microbiol.">
        <title>The Global Catalogue of Microorganisms (GCM) 10K type strain sequencing project: providing services to taxonomists for standard genome sequencing and annotation.</title>
        <authorList>
            <consortium name="The Broad Institute Genomics Platform"/>
            <consortium name="The Broad Institute Genome Sequencing Center for Infectious Disease"/>
            <person name="Wu L."/>
            <person name="Ma J."/>
        </authorList>
    </citation>
    <scope>NUCLEOTIDE SEQUENCE [LARGE SCALE GENOMIC DNA]</scope>
    <source>
        <strain evidence="4">JCM 3106</strain>
    </source>
</reference>
<gene>
    <name evidence="3" type="ORF">GCM10017559_50370</name>
</gene>
<feature type="signal peptide" evidence="1">
    <location>
        <begin position="1"/>
        <end position="21"/>
    </location>
</feature>
<protein>
    <submittedName>
        <fullName evidence="3">Esterase-like activity of phytase family protein</fullName>
    </submittedName>
</protein>
<comment type="caution">
    <text evidence="3">The sequence shown here is derived from an EMBL/GenBank/DDBJ whole genome shotgun (WGS) entry which is preliminary data.</text>
</comment>
<name>A0ABP6KRJ9_9ACTN</name>
<dbReference type="Pfam" id="PF13449">
    <property type="entry name" value="Phytase-like"/>
    <property type="match status" value="1"/>
</dbReference>
<evidence type="ECO:0000259" key="2">
    <source>
        <dbReference type="Pfam" id="PF13449"/>
    </source>
</evidence>
<dbReference type="EMBL" id="BAAAWD010000014">
    <property type="protein sequence ID" value="GAA3019966.1"/>
    <property type="molecule type" value="Genomic_DNA"/>
</dbReference>
<dbReference type="Proteomes" id="UP001499930">
    <property type="component" value="Unassembled WGS sequence"/>
</dbReference>
<organism evidence="3 4">
    <name type="scientific">Streptosporangium longisporum</name>
    <dbReference type="NCBI Taxonomy" id="46187"/>
    <lineage>
        <taxon>Bacteria</taxon>
        <taxon>Bacillati</taxon>
        <taxon>Actinomycetota</taxon>
        <taxon>Actinomycetes</taxon>
        <taxon>Streptosporangiales</taxon>
        <taxon>Streptosporangiaceae</taxon>
        <taxon>Streptosporangium</taxon>
    </lineage>
</organism>
<dbReference type="RefSeq" id="WP_344899458.1">
    <property type="nucleotide sequence ID" value="NZ_BAAAWD010000014.1"/>
</dbReference>
<evidence type="ECO:0000313" key="4">
    <source>
        <dbReference type="Proteomes" id="UP001499930"/>
    </source>
</evidence>